<dbReference type="PROSITE" id="PS00211">
    <property type="entry name" value="ABC_TRANSPORTER_1"/>
    <property type="match status" value="1"/>
</dbReference>
<protein>
    <submittedName>
        <fullName evidence="5">ABC transporter ATP-binding protein</fullName>
    </submittedName>
</protein>
<name>A0A3M9MW85_9BACT</name>
<keyword evidence="2" id="KW-0547">Nucleotide-binding</keyword>
<dbReference type="PROSITE" id="PS50893">
    <property type="entry name" value="ABC_TRANSPORTER_2"/>
    <property type="match status" value="1"/>
</dbReference>
<dbReference type="Proteomes" id="UP000271010">
    <property type="component" value="Unassembled WGS sequence"/>
</dbReference>
<comment type="caution">
    <text evidence="5">The sequence shown here is derived from an EMBL/GenBank/DDBJ whole genome shotgun (WGS) entry which is preliminary data.</text>
</comment>
<dbReference type="InterPro" id="IPR017871">
    <property type="entry name" value="ABC_transporter-like_CS"/>
</dbReference>
<dbReference type="AlphaFoldDB" id="A0A3M9MW85"/>
<evidence type="ECO:0000256" key="1">
    <source>
        <dbReference type="ARBA" id="ARBA00022448"/>
    </source>
</evidence>
<gene>
    <name evidence="5" type="ORF">EFA69_09715</name>
</gene>
<keyword evidence="6" id="KW-1185">Reference proteome</keyword>
<proteinExistence type="predicted"/>
<keyword evidence="1" id="KW-0813">Transport</keyword>
<dbReference type="InterPro" id="IPR027417">
    <property type="entry name" value="P-loop_NTPase"/>
</dbReference>
<evidence type="ECO:0000313" key="5">
    <source>
        <dbReference type="EMBL" id="RNI29804.1"/>
    </source>
</evidence>
<evidence type="ECO:0000256" key="2">
    <source>
        <dbReference type="ARBA" id="ARBA00022741"/>
    </source>
</evidence>
<dbReference type="OrthoDB" id="9801987at2"/>
<feature type="domain" description="ABC transporter" evidence="4">
    <location>
        <begin position="2"/>
        <end position="211"/>
    </location>
</feature>
<dbReference type="Pfam" id="PF00005">
    <property type="entry name" value="ABC_tran"/>
    <property type="match status" value="1"/>
</dbReference>
<dbReference type="PANTHER" id="PTHR42939:SF1">
    <property type="entry name" value="ABC TRANSPORTER ATP-BINDING PROTEIN ALBC-RELATED"/>
    <property type="match status" value="1"/>
</dbReference>
<dbReference type="GO" id="GO:0005524">
    <property type="term" value="F:ATP binding"/>
    <property type="evidence" value="ECO:0007669"/>
    <property type="project" value="UniProtKB-KW"/>
</dbReference>
<evidence type="ECO:0000313" key="6">
    <source>
        <dbReference type="Proteomes" id="UP000271010"/>
    </source>
</evidence>
<evidence type="ECO:0000259" key="4">
    <source>
        <dbReference type="PROSITE" id="PS50893"/>
    </source>
</evidence>
<dbReference type="RefSeq" id="WP_123132886.1">
    <property type="nucleotide sequence ID" value="NZ_RJJE01000009.1"/>
</dbReference>
<sequence>MLTFQGFSKSYAQAPVLEIPELTVPAGIHWIKGRNGSGKTTLFKVLAGLLPYKGDIFLDGRVALAQQPVLHRQSISFGEAEPLYPAFITGQELVNLFAKARQAPEGQAHHLAEALGATAFLPKATGAYSSGMLKKLSLVLAFLGEPSLILLDEPLITLDTATVQAMYGLIQERHRQGTSFLLTSHQDIEMPDLPLTATWLVQHQTLSLVTSR</sequence>
<accession>A0A3M9MW85</accession>
<dbReference type="PANTHER" id="PTHR42939">
    <property type="entry name" value="ABC TRANSPORTER ATP-BINDING PROTEIN ALBC-RELATED"/>
    <property type="match status" value="1"/>
</dbReference>
<dbReference type="EMBL" id="RJJE01000009">
    <property type="protein sequence ID" value="RNI29804.1"/>
    <property type="molecule type" value="Genomic_DNA"/>
</dbReference>
<dbReference type="SUPFAM" id="SSF52540">
    <property type="entry name" value="P-loop containing nucleoside triphosphate hydrolases"/>
    <property type="match status" value="1"/>
</dbReference>
<organism evidence="5 6">
    <name type="scientific">Rufibacter immobilis</name>
    <dbReference type="NCBI Taxonomy" id="1348778"/>
    <lineage>
        <taxon>Bacteria</taxon>
        <taxon>Pseudomonadati</taxon>
        <taxon>Bacteroidota</taxon>
        <taxon>Cytophagia</taxon>
        <taxon>Cytophagales</taxon>
        <taxon>Hymenobacteraceae</taxon>
        <taxon>Rufibacter</taxon>
    </lineage>
</organism>
<keyword evidence="3 5" id="KW-0067">ATP-binding</keyword>
<dbReference type="GO" id="GO:0016887">
    <property type="term" value="F:ATP hydrolysis activity"/>
    <property type="evidence" value="ECO:0007669"/>
    <property type="project" value="InterPro"/>
</dbReference>
<dbReference type="InterPro" id="IPR051782">
    <property type="entry name" value="ABC_Transporter_VariousFunc"/>
</dbReference>
<dbReference type="Gene3D" id="3.40.50.300">
    <property type="entry name" value="P-loop containing nucleotide triphosphate hydrolases"/>
    <property type="match status" value="1"/>
</dbReference>
<dbReference type="InterPro" id="IPR003439">
    <property type="entry name" value="ABC_transporter-like_ATP-bd"/>
</dbReference>
<evidence type="ECO:0000256" key="3">
    <source>
        <dbReference type="ARBA" id="ARBA00022840"/>
    </source>
</evidence>
<reference evidence="5 6" key="1">
    <citation type="submission" date="2018-11" db="EMBL/GenBank/DDBJ databases">
        <title>Rufibacter latericius sp. nov., isolated from water in Baiyang Lake.</title>
        <authorList>
            <person name="Yang Y."/>
        </authorList>
    </citation>
    <scope>NUCLEOTIDE SEQUENCE [LARGE SCALE GENOMIC DNA]</scope>
    <source>
        <strain evidence="5 6">MCC P1</strain>
    </source>
</reference>